<dbReference type="Pfam" id="PF11105">
    <property type="entry name" value="CCAP"/>
    <property type="match status" value="1"/>
</dbReference>
<keyword evidence="2" id="KW-0732">Signal</keyword>
<dbReference type="AlphaFoldDB" id="A0A8B7PLT2"/>
<dbReference type="OrthoDB" id="6134464at2759"/>
<dbReference type="KEGG" id="hazt:108681798"/>
<accession>A0A8B7PLT2</accession>
<dbReference type="Proteomes" id="UP000694843">
    <property type="component" value="Unplaced"/>
</dbReference>
<dbReference type="GeneID" id="108681798"/>
<sequence length="233" mass="25786">MRDWGSVTLVATLLLQFALTCAAHPRSLDEDLELKSKRPFCNAFTGCGRKRSGDAAVEPGTLATQEQITEIARHVLGQDRMLEQLQQKVELMRALACGYPELPADATYRRRRDVREPAHHGRGLNAHHVLTPLPVNERHEARPRTRKGHVMKQARTTFANEHQDLTTSPNTATSGRQETLAASANHEQSFGSTAAEEGNNLMSVSNEKQSNTEVGSGAEAGHESQKMQREDEE</sequence>
<feature type="chain" id="PRO_5034714446" evidence="2">
    <location>
        <begin position="24"/>
        <end position="233"/>
    </location>
</feature>
<feature type="compositionally biased region" description="Polar residues" evidence="1">
    <location>
        <begin position="200"/>
        <end position="214"/>
    </location>
</feature>
<feature type="signal peptide" evidence="2">
    <location>
        <begin position="1"/>
        <end position="23"/>
    </location>
</feature>
<evidence type="ECO:0000256" key="2">
    <source>
        <dbReference type="SAM" id="SignalP"/>
    </source>
</evidence>
<name>A0A8B7PLT2_HYAAZ</name>
<feature type="compositionally biased region" description="Polar residues" evidence="1">
    <location>
        <begin position="158"/>
        <end position="192"/>
    </location>
</feature>
<protein>
    <submittedName>
        <fullName evidence="4">Uncharacterized protein LOC108681798</fullName>
    </submittedName>
</protein>
<dbReference type="InterPro" id="IPR024276">
    <property type="entry name" value="CCAP"/>
</dbReference>
<evidence type="ECO:0000313" key="3">
    <source>
        <dbReference type="Proteomes" id="UP000694843"/>
    </source>
</evidence>
<reference evidence="4" key="1">
    <citation type="submission" date="2025-08" db="UniProtKB">
        <authorList>
            <consortium name="RefSeq"/>
        </authorList>
    </citation>
    <scope>IDENTIFICATION</scope>
    <source>
        <tissue evidence="4">Whole organism</tissue>
    </source>
</reference>
<dbReference type="RefSeq" id="XP_018026362.1">
    <property type="nucleotide sequence ID" value="XM_018170873.2"/>
</dbReference>
<organism evidence="3 4">
    <name type="scientific">Hyalella azteca</name>
    <name type="common">Amphipod</name>
    <dbReference type="NCBI Taxonomy" id="294128"/>
    <lineage>
        <taxon>Eukaryota</taxon>
        <taxon>Metazoa</taxon>
        <taxon>Ecdysozoa</taxon>
        <taxon>Arthropoda</taxon>
        <taxon>Crustacea</taxon>
        <taxon>Multicrustacea</taxon>
        <taxon>Malacostraca</taxon>
        <taxon>Eumalacostraca</taxon>
        <taxon>Peracarida</taxon>
        <taxon>Amphipoda</taxon>
        <taxon>Senticaudata</taxon>
        <taxon>Talitrida</taxon>
        <taxon>Talitroidea</taxon>
        <taxon>Hyalellidae</taxon>
        <taxon>Hyalella</taxon>
    </lineage>
</organism>
<evidence type="ECO:0000313" key="4">
    <source>
        <dbReference type="RefSeq" id="XP_018026362.1"/>
    </source>
</evidence>
<feature type="region of interest" description="Disordered" evidence="1">
    <location>
        <begin position="158"/>
        <end position="233"/>
    </location>
</feature>
<proteinExistence type="predicted"/>
<dbReference type="CTD" id="42683"/>
<keyword evidence="3" id="KW-1185">Reference proteome</keyword>
<feature type="compositionally biased region" description="Basic and acidic residues" evidence="1">
    <location>
        <begin position="220"/>
        <end position="233"/>
    </location>
</feature>
<evidence type="ECO:0000256" key="1">
    <source>
        <dbReference type="SAM" id="MobiDB-lite"/>
    </source>
</evidence>
<gene>
    <name evidence="4" type="primary">LOC108681798</name>
</gene>